<dbReference type="Pfam" id="PF03717">
    <property type="entry name" value="PBP_dimer"/>
    <property type="match status" value="1"/>
</dbReference>
<dbReference type="PANTHER" id="PTHR30627">
    <property type="entry name" value="PEPTIDOGLYCAN D,D-TRANSPEPTIDASE"/>
    <property type="match status" value="1"/>
</dbReference>
<comment type="caution">
    <text evidence="14">Lacks conserved residue(s) required for the propagation of feature annotation.</text>
</comment>
<dbReference type="EMBL" id="BAABCX010000002">
    <property type="protein sequence ID" value="GAA3536548.1"/>
    <property type="molecule type" value="Genomic_DNA"/>
</dbReference>
<evidence type="ECO:0000256" key="6">
    <source>
        <dbReference type="ARBA" id="ARBA00022670"/>
    </source>
</evidence>
<evidence type="ECO:0000256" key="5">
    <source>
        <dbReference type="ARBA" id="ARBA00022645"/>
    </source>
</evidence>
<keyword evidence="11 14" id="KW-1133">Transmembrane helix</keyword>
<comment type="caution">
    <text evidence="17">The sequence shown here is derived from an EMBL/GenBank/DDBJ whole genome shotgun (WGS) entry which is preliminary data.</text>
</comment>
<dbReference type="PANTHER" id="PTHR30627:SF2">
    <property type="entry name" value="PEPTIDOGLYCAN D,D-TRANSPEPTIDASE MRDA"/>
    <property type="match status" value="1"/>
</dbReference>
<comment type="similarity">
    <text evidence="14">Belongs to the transpeptidase family. MrdA subfamily.</text>
</comment>
<keyword evidence="6 14" id="KW-0645">Protease</keyword>
<evidence type="ECO:0000259" key="15">
    <source>
        <dbReference type="Pfam" id="PF00905"/>
    </source>
</evidence>
<evidence type="ECO:0000256" key="8">
    <source>
        <dbReference type="ARBA" id="ARBA00022801"/>
    </source>
</evidence>
<dbReference type="InterPro" id="IPR001460">
    <property type="entry name" value="PCN-bd_Tpept"/>
</dbReference>
<keyword evidence="12 14" id="KW-0472">Membrane</keyword>
<evidence type="ECO:0000256" key="1">
    <source>
        <dbReference type="ARBA" id="ARBA00004167"/>
    </source>
</evidence>
<protein>
    <recommendedName>
        <fullName evidence="14">Peptidoglycan D,D-transpeptidase MrdA</fullName>
        <ecNumber evidence="14">3.4.16.4</ecNumber>
    </recommendedName>
    <alternativeName>
        <fullName evidence="14">Penicillin-binding protein 2</fullName>
        <shortName evidence="14">PBP-2</shortName>
    </alternativeName>
</protein>
<evidence type="ECO:0000256" key="12">
    <source>
        <dbReference type="ARBA" id="ARBA00023136"/>
    </source>
</evidence>
<keyword evidence="10 14" id="KW-0573">Peptidoglycan synthesis</keyword>
<evidence type="ECO:0000256" key="11">
    <source>
        <dbReference type="ARBA" id="ARBA00022989"/>
    </source>
</evidence>
<gene>
    <name evidence="14 17" type="primary">mrdA</name>
    <name evidence="17" type="ORF">GCM10022394_15150</name>
</gene>
<dbReference type="NCBIfam" id="TIGR03423">
    <property type="entry name" value="pbp2_mrdA"/>
    <property type="match status" value="1"/>
</dbReference>
<feature type="domain" description="Penicillin-binding protein transpeptidase" evidence="15">
    <location>
        <begin position="272"/>
        <end position="610"/>
    </location>
</feature>
<dbReference type="InterPro" id="IPR036138">
    <property type="entry name" value="PBP_dimer_sf"/>
</dbReference>
<sequence>MAKGRVKMRDHNAESFLHWRRALVAFIGILVLMGILFVNLYHLQVNEHKAYQTRSNDNRIKVVPIAPTRGLVYDRNGVLLAENRPIYSLEIIPEQTADLDDTLDRLTILLELDEEAKERFLSEAKRQRRSTPVPLASRLTEKQVALFSINQHKFPGANIEAYLKRFYPYQDTLTHALGYMAKINDKDVERLREENKLANYAATRDIGKLGVERYYEELLHGQAGYQEVEVNNRGRVIRTLKYQPPIAGSDIYLNIDIRLQAHAQQLLAGKRGAVVLMRPQDGQVLAIMSSPSYDPNLFVHGISGPDYRGLLNDPNRPLINRASQGVYAPASTVKPMLAIMGLNEGAITPRTRFFGGPYFQIPNTARKFRDWRRWGHGWMDVYRAIEISADTFFYDLAYRVGIDTVNEYMSHFGFGQYSGIDLYEETRAIMPSRNWKQARHRQPWYQGDTISVGIGQGYWTTTPLQLARATSILVDHGETVHPRLLRGIASVNGVLDMPISKGEPIEIKQDSHWQVALDGMYRVINGREGTARRAFAGTPYKAGGKSGTAQVFSLAENQQYDHASTKEHLRDNALFVAFAPFDDPQVVVSVVLENAGGGSSYAAPIARAMLDAYLLPEPAPESAATDEATPDE</sequence>
<feature type="transmembrane region" description="Helical" evidence="14">
    <location>
        <begin position="21"/>
        <end position="43"/>
    </location>
</feature>
<evidence type="ECO:0000313" key="18">
    <source>
        <dbReference type="Proteomes" id="UP001500795"/>
    </source>
</evidence>
<evidence type="ECO:0000313" key="17">
    <source>
        <dbReference type="EMBL" id="GAA3536548.1"/>
    </source>
</evidence>
<dbReference type="RefSeq" id="WP_344956524.1">
    <property type="nucleotide sequence ID" value="NZ_BAABCX010000002.1"/>
</dbReference>
<evidence type="ECO:0000256" key="4">
    <source>
        <dbReference type="ARBA" id="ARBA00022519"/>
    </source>
</evidence>
<evidence type="ECO:0000256" key="3">
    <source>
        <dbReference type="ARBA" id="ARBA00022475"/>
    </source>
</evidence>
<evidence type="ECO:0000256" key="13">
    <source>
        <dbReference type="ARBA" id="ARBA00023316"/>
    </source>
</evidence>
<evidence type="ECO:0000256" key="10">
    <source>
        <dbReference type="ARBA" id="ARBA00022984"/>
    </source>
</evidence>
<dbReference type="Gene3D" id="3.30.1390.30">
    <property type="entry name" value="Penicillin-binding protein 2a, domain 3"/>
    <property type="match status" value="1"/>
</dbReference>
<dbReference type="SUPFAM" id="SSF56601">
    <property type="entry name" value="beta-lactamase/transpeptidase-like"/>
    <property type="match status" value="1"/>
</dbReference>
<organism evidence="17 18">
    <name type="scientific">Zobellella aerophila</name>
    <dbReference type="NCBI Taxonomy" id="870480"/>
    <lineage>
        <taxon>Bacteria</taxon>
        <taxon>Pseudomonadati</taxon>
        <taxon>Pseudomonadota</taxon>
        <taxon>Gammaproteobacteria</taxon>
        <taxon>Aeromonadales</taxon>
        <taxon>Aeromonadaceae</taxon>
        <taxon>Zobellella</taxon>
    </lineage>
</organism>
<comment type="function">
    <text evidence="14">Catalyzes cross-linking of the peptidoglycan cell wall.</text>
</comment>
<evidence type="ECO:0000256" key="9">
    <source>
        <dbReference type="ARBA" id="ARBA00022960"/>
    </source>
</evidence>
<reference evidence="18" key="1">
    <citation type="journal article" date="2019" name="Int. J. Syst. Evol. Microbiol.">
        <title>The Global Catalogue of Microorganisms (GCM) 10K type strain sequencing project: providing services to taxonomists for standard genome sequencing and annotation.</title>
        <authorList>
            <consortium name="The Broad Institute Genomics Platform"/>
            <consortium name="The Broad Institute Genome Sequencing Center for Infectious Disease"/>
            <person name="Wu L."/>
            <person name="Ma J."/>
        </authorList>
    </citation>
    <scope>NUCLEOTIDE SEQUENCE [LARGE SCALE GENOMIC DNA]</scope>
    <source>
        <strain evidence="18">JCM 17110</strain>
    </source>
</reference>
<comment type="pathway">
    <text evidence="14">Cell wall biogenesis; peptidoglycan biosynthesis.</text>
</comment>
<dbReference type="EC" id="3.4.16.4" evidence="14"/>
<evidence type="ECO:0000256" key="14">
    <source>
        <dbReference type="HAMAP-Rule" id="MF_02081"/>
    </source>
</evidence>
<keyword evidence="18" id="KW-1185">Reference proteome</keyword>
<dbReference type="HAMAP" id="MF_02081">
    <property type="entry name" value="MrdA_transpept"/>
    <property type="match status" value="1"/>
</dbReference>
<dbReference type="Pfam" id="PF00905">
    <property type="entry name" value="Transpeptidase"/>
    <property type="match status" value="1"/>
</dbReference>
<comment type="subcellular location">
    <subcellularLocation>
        <location evidence="14">Cell inner membrane</location>
        <topology evidence="14">Single-pass membrane protein</topology>
    </subcellularLocation>
    <subcellularLocation>
        <location evidence="2">Cell membrane</location>
    </subcellularLocation>
    <subcellularLocation>
        <location evidence="1">Membrane</location>
        <topology evidence="1">Single-pass membrane protein</topology>
    </subcellularLocation>
</comment>
<keyword evidence="4 14" id="KW-0997">Cell inner membrane</keyword>
<keyword evidence="9 14" id="KW-0133">Cell shape</keyword>
<dbReference type="InterPro" id="IPR017790">
    <property type="entry name" value="Penicillin-binding_protein_2"/>
</dbReference>
<dbReference type="Proteomes" id="UP001500795">
    <property type="component" value="Unassembled WGS sequence"/>
</dbReference>
<keyword evidence="7 14" id="KW-0812">Transmembrane</keyword>
<evidence type="ECO:0000256" key="2">
    <source>
        <dbReference type="ARBA" id="ARBA00004236"/>
    </source>
</evidence>
<proteinExistence type="inferred from homology"/>
<evidence type="ECO:0000259" key="16">
    <source>
        <dbReference type="Pfam" id="PF03717"/>
    </source>
</evidence>
<feature type="active site" description="Acyl-ester intermediate" evidence="14">
    <location>
        <position position="331"/>
    </location>
</feature>
<keyword evidence="8 14" id="KW-0378">Hydrolase</keyword>
<dbReference type="InterPro" id="IPR012338">
    <property type="entry name" value="Beta-lactam/transpept-like"/>
</dbReference>
<dbReference type="InterPro" id="IPR005311">
    <property type="entry name" value="PBP_dimer"/>
</dbReference>
<accession>A0ABP6VMJ2</accession>
<keyword evidence="13 14" id="KW-0961">Cell wall biogenesis/degradation</keyword>
<feature type="domain" description="Penicillin-binding protein dimerisation" evidence="16">
    <location>
        <begin position="65"/>
        <end position="240"/>
    </location>
</feature>
<keyword evidence="3 14" id="KW-1003">Cell membrane</keyword>
<dbReference type="Gene3D" id="3.90.1310.10">
    <property type="entry name" value="Penicillin-binding protein 2a (Domain 2)"/>
    <property type="match status" value="1"/>
</dbReference>
<dbReference type="SUPFAM" id="SSF56519">
    <property type="entry name" value="Penicillin binding protein dimerisation domain"/>
    <property type="match status" value="1"/>
</dbReference>
<keyword evidence="5 14" id="KW-0121">Carboxypeptidase</keyword>
<dbReference type="InterPro" id="IPR050515">
    <property type="entry name" value="Beta-lactam/transpept"/>
</dbReference>
<dbReference type="Gene3D" id="3.40.710.10">
    <property type="entry name" value="DD-peptidase/beta-lactamase superfamily"/>
    <property type="match status" value="1"/>
</dbReference>
<evidence type="ECO:0000256" key="7">
    <source>
        <dbReference type="ARBA" id="ARBA00022692"/>
    </source>
</evidence>
<comment type="catalytic activity">
    <reaction evidence="14">
        <text>Preferential cleavage: (Ac)2-L-Lys-D-Ala-|-D-Ala. Also transpeptidation of peptidyl-alanyl moieties that are N-acyl substituents of D-alanine.</text>
        <dbReference type="EC" id="3.4.16.4"/>
    </reaction>
</comment>
<name>A0ABP6VMJ2_9GAMM</name>